<dbReference type="InterPro" id="IPR009080">
    <property type="entry name" value="tRNAsynth_Ia_anticodon-bd"/>
</dbReference>
<dbReference type="PROSITE" id="PS00092">
    <property type="entry name" value="N6_MTASE"/>
    <property type="match status" value="1"/>
</dbReference>
<dbReference type="InterPro" id="IPR002302">
    <property type="entry name" value="Leu-tRNA-ligase"/>
</dbReference>
<dbReference type="Gene3D" id="3.90.740.10">
    <property type="entry name" value="Valyl/Leucyl/Isoleucyl-tRNA synthetase, editing domain"/>
    <property type="match status" value="1"/>
</dbReference>
<dbReference type="InterPro" id="IPR002052">
    <property type="entry name" value="DNA_methylase_N6_adenine_CS"/>
</dbReference>
<dbReference type="SUPFAM" id="SSF53335">
    <property type="entry name" value="S-adenosyl-L-methionine-dependent methyltransferases"/>
    <property type="match status" value="1"/>
</dbReference>
<dbReference type="OrthoDB" id="15954at2759"/>
<evidence type="ECO:0000256" key="1">
    <source>
        <dbReference type="ARBA" id="ARBA00005594"/>
    </source>
</evidence>
<evidence type="ECO:0000256" key="9">
    <source>
        <dbReference type="ARBA" id="ARBA00030520"/>
    </source>
</evidence>
<evidence type="ECO:0000256" key="4">
    <source>
        <dbReference type="ARBA" id="ARBA00022741"/>
    </source>
</evidence>
<evidence type="ECO:0000313" key="18">
    <source>
        <dbReference type="EMBL" id="RYP05677.1"/>
    </source>
</evidence>
<comment type="catalytic activity">
    <reaction evidence="10">
        <text>tRNA(Leu) + L-leucine + ATP = L-leucyl-tRNA(Leu) + AMP + diphosphate</text>
        <dbReference type="Rhea" id="RHEA:11688"/>
        <dbReference type="Rhea" id="RHEA-COMP:9613"/>
        <dbReference type="Rhea" id="RHEA-COMP:9622"/>
        <dbReference type="ChEBI" id="CHEBI:30616"/>
        <dbReference type="ChEBI" id="CHEBI:33019"/>
        <dbReference type="ChEBI" id="CHEBI:57427"/>
        <dbReference type="ChEBI" id="CHEBI:78442"/>
        <dbReference type="ChEBI" id="CHEBI:78494"/>
        <dbReference type="ChEBI" id="CHEBI:456215"/>
        <dbReference type="EC" id="6.1.1.4"/>
    </reaction>
</comment>
<reference evidence="18 19" key="1">
    <citation type="submission" date="2018-06" db="EMBL/GenBank/DDBJ databases">
        <title>Complete Genomes of Monosporascus.</title>
        <authorList>
            <person name="Robinson A.J."/>
            <person name="Natvig D.O."/>
        </authorList>
    </citation>
    <scope>NUCLEOTIDE SEQUENCE [LARGE SCALE GENOMIC DNA]</scope>
    <source>
        <strain evidence="18 19">CBS 110550</strain>
    </source>
</reference>
<evidence type="ECO:0000259" key="15">
    <source>
        <dbReference type="Pfam" id="PF08264"/>
    </source>
</evidence>
<comment type="caution">
    <text evidence="18">The sequence shown here is derived from an EMBL/GenBank/DDBJ whole genome shotgun (WGS) entry which is preliminary data.</text>
</comment>
<keyword evidence="4 11" id="KW-0547">Nucleotide-binding</keyword>
<evidence type="ECO:0000259" key="13">
    <source>
        <dbReference type="Pfam" id="PF00133"/>
    </source>
</evidence>
<dbReference type="GO" id="GO:0032259">
    <property type="term" value="P:methylation"/>
    <property type="evidence" value="ECO:0007669"/>
    <property type="project" value="InterPro"/>
</dbReference>
<dbReference type="InterPro" id="IPR003356">
    <property type="entry name" value="DNA_methylase_A-5"/>
</dbReference>
<keyword evidence="19" id="KW-1185">Reference proteome</keyword>
<dbReference type="Gene3D" id="1.10.730.10">
    <property type="entry name" value="Isoleucyl-tRNA Synthetase, Domain 1"/>
    <property type="match status" value="1"/>
</dbReference>
<evidence type="ECO:0000259" key="16">
    <source>
        <dbReference type="Pfam" id="PF09334"/>
    </source>
</evidence>
<dbReference type="CDD" id="cd00812">
    <property type="entry name" value="LeuRS_core"/>
    <property type="match status" value="1"/>
</dbReference>
<evidence type="ECO:0000256" key="5">
    <source>
        <dbReference type="ARBA" id="ARBA00022747"/>
    </source>
</evidence>
<dbReference type="InterPro" id="IPR002300">
    <property type="entry name" value="aa-tRNA-synth_Ia"/>
</dbReference>
<evidence type="ECO:0000256" key="6">
    <source>
        <dbReference type="ARBA" id="ARBA00022840"/>
    </source>
</evidence>
<feature type="domain" description="DNA methylase adenine-specific" evidence="14">
    <location>
        <begin position="1044"/>
        <end position="1162"/>
    </location>
</feature>
<evidence type="ECO:0000259" key="17">
    <source>
        <dbReference type="Pfam" id="PF13603"/>
    </source>
</evidence>
<name>A0A4Q4TJ43_9PEZI</name>
<dbReference type="PANTHER" id="PTHR43740">
    <property type="entry name" value="LEUCYL-TRNA SYNTHETASE"/>
    <property type="match status" value="1"/>
</dbReference>
<dbReference type="GO" id="GO:0008170">
    <property type="term" value="F:N-methyltransferase activity"/>
    <property type="evidence" value="ECO:0007669"/>
    <property type="project" value="InterPro"/>
</dbReference>
<proteinExistence type="inferred from homology"/>
<dbReference type="Gene3D" id="3.40.50.150">
    <property type="entry name" value="Vaccinia Virus protein VP39"/>
    <property type="match status" value="1"/>
</dbReference>
<dbReference type="FunFam" id="1.10.730.10:FF:000002">
    <property type="entry name" value="Leucine--tRNA ligase"/>
    <property type="match status" value="1"/>
</dbReference>
<dbReference type="GO" id="GO:0032543">
    <property type="term" value="P:mitochondrial translation"/>
    <property type="evidence" value="ECO:0007669"/>
    <property type="project" value="TreeGrafter"/>
</dbReference>
<dbReference type="SUPFAM" id="SSF47323">
    <property type="entry name" value="Anticodon-binding domain of a subclass of class I aminoacyl-tRNA synthetases"/>
    <property type="match status" value="1"/>
</dbReference>
<evidence type="ECO:0000256" key="3">
    <source>
        <dbReference type="ARBA" id="ARBA00022598"/>
    </source>
</evidence>
<dbReference type="Gene3D" id="1.10.8.10">
    <property type="entry name" value="DNA helicase RuvA subunit, C-terminal domain"/>
    <property type="match status" value="1"/>
</dbReference>
<keyword evidence="5" id="KW-0680">Restriction system</keyword>
<dbReference type="PANTHER" id="PTHR43740:SF2">
    <property type="entry name" value="LEUCINE--TRNA LIGASE, MITOCHONDRIAL"/>
    <property type="match status" value="1"/>
</dbReference>
<feature type="domain" description="Leucyl-tRNA synthetase editing" evidence="17">
    <location>
        <begin position="186"/>
        <end position="384"/>
    </location>
</feature>
<dbReference type="GO" id="GO:0004823">
    <property type="term" value="F:leucine-tRNA ligase activity"/>
    <property type="evidence" value="ECO:0007669"/>
    <property type="project" value="UniProtKB-EC"/>
</dbReference>
<dbReference type="GO" id="GO:0005739">
    <property type="term" value="C:mitochondrion"/>
    <property type="evidence" value="ECO:0007669"/>
    <property type="project" value="TreeGrafter"/>
</dbReference>
<evidence type="ECO:0000256" key="8">
    <source>
        <dbReference type="ARBA" id="ARBA00023146"/>
    </source>
</evidence>
<dbReference type="PROSITE" id="PS00178">
    <property type="entry name" value="AA_TRNA_LIGASE_I"/>
    <property type="match status" value="1"/>
</dbReference>
<dbReference type="GO" id="GO:0003677">
    <property type="term" value="F:DNA binding"/>
    <property type="evidence" value="ECO:0007669"/>
    <property type="project" value="InterPro"/>
</dbReference>
<dbReference type="Pfam" id="PF09334">
    <property type="entry name" value="tRNA-synt_1g"/>
    <property type="match status" value="1"/>
</dbReference>
<dbReference type="SUPFAM" id="SSF50677">
    <property type="entry name" value="ValRS/IleRS/LeuRS editing domain"/>
    <property type="match status" value="1"/>
</dbReference>
<dbReference type="Pfam" id="PF00133">
    <property type="entry name" value="tRNA-synt_1"/>
    <property type="match status" value="1"/>
</dbReference>
<keyword evidence="6 11" id="KW-0067">ATP-binding</keyword>
<comment type="similarity">
    <text evidence="1 11">Belongs to the class-I aminoacyl-tRNA synthetase family.</text>
</comment>
<dbReference type="EC" id="6.1.1.4" evidence="2"/>
<dbReference type="InterPro" id="IPR014729">
    <property type="entry name" value="Rossmann-like_a/b/a_fold"/>
</dbReference>
<keyword evidence="3 11" id="KW-0436">Ligase</keyword>
<dbReference type="InterPro" id="IPR025709">
    <property type="entry name" value="Leu_tRNA-synth_edit"/>
</dbReference>
<dbReference type="GO" id="GO:0006429">
    <property type="term" value="P:leucyl-tRNA aminoacylation"/>
    <property type="evidence" value="ECO:0007669"/>
    <property type="project" value="InterPro"/>
</dbReference>
<evidence type="ECO:0000256" key="11">
    <source>
        <dbReference type="RuleBase" id="RU363035"/>
    </source>
</evidence>
<dbReference type="Pfam" id="PF13603">
    <property type="entry name" value="tRNA-synt_1_2"/>
    <property type="match status" value="1"/>
</dbReference>
<dbReference type="InterPro" id="IPR001412">
    <property type="entry name" value="aa-tRNA-synth_I_CS"/>
</dbReference>
<dbReference type="EMBL" id="QJNU01000162">
    <property type="protein sequence ID" value="RYP05677.1"/>
    <property type="molecule type" value="Genomic_DNA"/>
</dbReference>
<keyword evidence="7 11" id="KW-0648">Protein biosynthesis</keyword>
<dbReference type="STRING" id="155417.A0A4Q4TJ43"/>
<dbReference type="GO" id="GO:0005524">
    <property type="term" value="F:ATP binding"/>
    <property type="evidence" value="ECO:0007669"/>
    <property type="project" value="UniProtKB-KW"/>
</dbReference>
<dbReference type="InterPro" id="IPR015413">
    <property type="entry name" value="Methionyl/Leucyl_tRNA_Synth"/>
</dbReference>
<dbReference type="GO" id="GO:0009307">
    <property type="term" value="P:DNA restriction-modification system"/>
    <property type="evidence" value="ECO:0007669"/>
    <property type="project" value="UniProtKB-KW"/>
</dbReference>
<evidence type="ECO:0000256" key="7">
    <source>
        <dbReference type="ARBA" id="ARBA00022917"/>
    </source>
</evidence>
<evidence type="ECO:0000313" key="19">
    <source>
        <dbReference type="Proteomes" id="UP000293360"/>
    </source>
</evidence>
<evidence type="ECO:0000256" key="2">
    <source>
        <dbReference type="ARBA" id="ARBA00013164"/>
    </source>
</evidence>
<dbReference type="Proteomes" id="UP000293360">
    <property type="component" value="Unassembled WGS sequence"/>
</dbReference>
<dbReference type="SUPFAM" id="SSF52374">
    <property type="entry name" value="Nucleotidylyl transferase"/>
    <property type="match status" value="1"/>
</dbReference>
<feature type="domain" description="Methionyl/Leucyl tRNA synthetase" evidence="16">
    <location>
        <begin position="2"/>
        <end position="133"/>
    </location>
</feature>
<dbReference type="InterPro" id="IPR013155">
    <property type="entry name" value="M/V/L/I-tRNA-synth_anticd-bd"/>
</dbReference>
<evidence type="ECO:0000256" key="10">
    <source>
        <dbReference type="ARBA" id="ARBA00047469"/>
    </source>
</evidence>
<dbReference type="GO" id="GO:0002161">
    <property type="term" value="F:aminoacyl-tRNA deacylase activity"/>
    <property type="evidence" value="ECO:0007669"/>
    <property type="project" value="InterPro"/>
</dbReference>
<protein>
    <recommendedName>
        <fullName evidence="2">leucine--tRNA ligase</fullName>
        <ecNumber evidence="2">6.1.1.4</ecNumber>
    </recommendedName>
    <alternativeName>
        <fullName evidence="9">Leucyl-tRNA synthetase</fullName>
    </alternativeName>
</protein>
<dbReference type="Pfam" id="PF02384">
    <property type="entry name" value="N6_Mtase"/>
    <property type="match status" value="1"/>
</dbReference>
<evidence type="ECO:0000259" key="14">
    <source>
        <dbReference type="Pfam" id="PF02384"/>
    </source>
</evidence>
<evidence type="ECO:0000256" key="12">
    <source>
        <dbReference type="SAM" id="MobiDB-lite"/>
    </source>
</evidence>
<sequence>MFPYPSGKLHLGHLRVYTIADVVARYHALQGRSVLLPMGWDAFGLPAENAAFERGIDPAEWTAENIARMKEQLQMMNANFDWTREVATYDPEFYKHTQRIFLLLLKHGLVSRKKATVNWDPVEKTVLANEQVDADGRSWRSGAVVEQRELEQWFLHITEFKESLLRDLTELTKDNAWPERVLSMQKNWLGKSHGAYYKFPTRSTDSRGAGSKSEGESLEIFTTRPETIFAAQFLAISPNSQLAEDLAKEDQGLRDFLSRAKALAHSSTEGYRIPSLSAISPLSLMKNVPDDRFERLPVYVAPYVRGDYETAAVMGVPAHDARDFAFWKRHHPEAPIKYAIGKSKDDPSLRDDSPMVLPGCMTSLAGEFQGGFSDDVAKKIVAQIENETQLGRGIVKWKIRDWLISRQRYWGTPIPIVHCDTCGPQPVPEDQLPVKLPRVTHHWANGRTGNPLEAAVDWVNTTCPKCHGPAKRDTDTMDTFMDSSWYYMRFPDPRNPDLPISEEAARRHLPVDIYIGGVEHAILHLLYARFVYKTIMGLLYPSPTSGAQEVAQSGVSDRKTLATLSREEPFKRLITQGMVHGKTYTDPDSGRFLKPEEIDFSDSSSPKVAESGKRTGVSYEKMSKSKHNGVDPGSFISKYGADATRAHILFQAPVGDVLNWDEDKITGVTRWIRRVHQLVRTLAPAEESLDWNATQHFTKRADSEAAGQRAMDADVWRTTQNTIVSVTRSMENVYTLNTAVSDLMNLTNVLIKHTRASKTLKVAATAHLLRMLAPIAPAVAEEFWSMLYPSRGSIFEQHDNNNGKTWPAQDDTLPLLRLETVKCAVQVNGRLRCVVEIPPRPADVADGPDFQAWITEEILKSAEARQKLASGAFDIRWAKKVFPIKNGKVRMPRLPPSLIWRAHRISPHLAALLPACRDLASARNELRWIREHVFSSSSTSSSTTTTTTQKGNSSSNVQQQQQTQEESGVVARLCRRRGRGVPLQYVLGSQPFGPLNIRCRPGVLIPRPETEAWVVRLAGMLSGSDVTKRRSDSSGGSEGGGSLRVVDFCSGTGCVALSLFALLQRQRRDVNRLRVYGFDVEPRAVALGRLNLAMNARRGFLKPPLEEEKSVAFERADVFSSDWLSFLRSYYDDNEDEGGSTPGSRRERQIDVLVSNPPYISAAGFAHDTGRSVRNHEPRLALVPDAARFRIDDCDCAPEDVYYARLLRIAEDARPGVVALEVGDLAQAMRVVEMALKLKGRSWESVEIWRDWPDMLPDEGEEGAVVVGGVRVPVIGSGSGRVVLLRSPDGEGD</sequence>
<feature type="region of interest" description="Disordered" evidence="12">
    <location>
        <begin position="937"/>
        <end position="969"/>
    </location>
</feature>
<dbReference type="InterPro" id="IPR029063">
    <property type="entry name" value="SAM-dependent_MTases_sf"/>
</dbReference>
<dbReference type="InterPro" id="IPR009008">
    <property type="entry name" value="Val/Leu/Ile-tRNA-synth_edit"/>
</dbReference>
<gene>
    <name evidence="18" type="ORF">DL764_003647</name>
</gene>
<dbReference type="Pfam" id="PF08264">
    <property type="entry name" value="Anticodon_1"/>
    <property type="match status" value="1"/>
</dbReference>
<feature type="domain" description="Aminoacyl-tRNA synthetase class Ia" evidence="13">
    <location>
        <begin position="398"/>
        <end position="519"/>
    </location>
</feature>
<dbReference type="PRINTS" id="PR00985">
    <property type="entry name" value="TRNASYNTHLEU"/>
</dbReference>
<organism evidence="18 19">
    <name type="scientific">Monosporascus ibericus</name>
    <dbReference type="NCBI Taxonomy" id="155417"/>
    <lineage>
        <taxon>Eukaryota</taxon>
        <taxon>Fungi</taxon>
        <taxon>Dikarya</taxon>
        <taxon>Ascomycota</taxon>
        <taxon>Pezizomycotina</taxon>
        <taxon>Sordariomycetes</taxon>
        <taxon>Xylariomycetidae</taxon>
        <taxon>Xylariales</taxon>
        <taxon>Xylariales incertae sedis</taxon>
        <taxon>Monosporascus</taxon>
    </lineage>
</organism>
<keyword evidence="8 11" id="KW-0030">Aminoacyl-tRNA synthetase</keyword>
<feature type="domain" description="Methionyl/Valyl/Leucyl/Isoleucyl-tRNA synthetase anticodon-binding" evidence="15">
    <location>
        <begin position="714"/>
        <end position="839"/>
    </location>
</feature>
<accession>A0A4Q4TJ43</accession>
<dbReference type="NCBIfam" id="TIGR00396">
    <property type="entry name" value="leuS_bact"/>
    <property type="match status" value="1"/>
</dbReference>
<dbReference type="Gene3D" id="3.40.50.620">
    <property type="entry name" value="HUPs"/>
    <property type="match status" value="2"/>
</dbReference>
<feature type="region of interest" description="Disordered" evidence="12">
    <location>
        <begin position="599"/>
        <end position="625"/>
    </location>
</feature>